<evidence type="ECO:0000256" key="1">
    <source>
        <dbReference type="ARBA" id="ARBA00009986"/>
    </source>
</evidence>
<evidence type="ECO:0000256" key="2">
    <source>
        <dbReference type="ARBA" id="ARBA00023002"/>
    </source>
</evidence>
<sequence>MRDPFKSTYYLNPKHVPLEGGGTTLVNPSTLQPVGVFGEPSPQIVNQVLDRVNAAQRRWSAMDCKSRARVLHQIANDIESGDMTEIARLMTLETGKPYPESIGEIANIPPVFRYYAEMARNDAGKIAGTMQTGSFQYQTYEPYGVSVHVVPYNFPLILGSWSMAASLAAGNGVVLKASPAGTLCTMAFMEFFRALPQDLIACLPGGADVGKQLIASPKTHVVAFTGSVPTGRAVAVAAAENLKPAVIEAGGSDPLIVSKHADIAVAAAGAVTAAFLQSGQVCTSSERIFVVDDVYDDFVDEFVARTRKLRIGDGMGVAEIGPLASKEARNKVERLVRDATEKGAVVEVGGGIPDDAGPGWFFAPTILTGVTTDMALTQEEVFGPVASVIRVSDFDQALELANASQFGLGGCLFTGDLDEAFQGVNELQVGMVWVNNPLVDNDALPFGGVKNSGLGRTLGLQGLEAFRRPKMVVIDPKAKEAGWWYPYPDEWFYSDDVQGGRKHTG</sequence>
<evidence type="ECO:0000259" key="3">
    <source>
        <dbReference type="Pfam" id="PF00171"/>
    </source>
</evidence>
<keyword evidence="2" id="KW-0560">Oxidoreductase</keyword>
<dbReference type="Proteomes" id="UP000271700">
    <property type="component" value="Unassembled WGS sequence"/>
</dbReference>
<dbReference type="AlphaFoldDB" id="A0A497ZF15"/>
<comment type="similarity">
    <text evidence="1">Belongs to the aldehyde dehydrogenase family.</text>
</comment>
<accession>A0A497ZF15</accession>
<evidence type="ECO:0000313" key="4">
    <source>
        <dbReference type="EMBL" id="RLK07309.1"/>
    </source>
</evidence>
<name>A0A497ZF15_9RHOB</name>
<reference evidence="4 5" key="1">
    <citation type="submission" date="2018-10" db="EMBL/GenBank/DDBJ databases">
        <title>Genomic Encyclopedia of Archaeal and Bacterial Type Strains, Phase II (KMG-II): from individual species to whole genera.</title>
        <authorList>
            <person name="Goeker M."/>
        </authorList>
    </citation>
    <scope>NUCLEOTIDE SEQUENCE [LARGE SCALE GENOMIC DNA]</scope>
    <source>
        <strain evidence="4 5">DSM 29317</strain>
    </source>
</reference>
<dbReference type="CDD" id="cd07078">
    <property type="entry name" value="ALDH"/>
    <property type="match status" value="1"/>
</dbReference>
<dbReference type="SUPFAM" id="SSF53720">
    <property type="entry name" value="ALDH-like"/>
    <property type="match status" value="1"/>
</dbReference>
<dbReference type="STRING" id="981384.GCA_000192475_01384"/>
<dbReference type="GO" id="GO:0016620">
    <property type="term" value="F:oxidoreductase activity, acting on the aldehyde or oxo group of donors, NAD or NADP as acceptor"/>
    <property type="evidence" value="ECO:0007669"/>
    <property type="project" value="InterPro"/>
</dbReference>
<dbReference type="Pfam" id="PF00171">
    <property type="entry name" value="Aldedh"/>
    <property type="match status" value="1"/>
</dbReference>
<dbReference type="InterPro" id="IPR016161">
    <property type="entry name" value="Ald_DH/histidinol_DH"/>
</dbReference>
<organism evidence="4 5">
    <name type="scientific">Ruegeria conchae</name>
    <dbReference type="NCBI Taxonomy" id="981384"/>
    <lineage>
        <taxon>Bacteria</taxon>
        <taxon>Pseudomonadati</taxon>
        <taxon>Pseudomonadota</taxon>
        <taxon>Alphaproteobacteria</taxon>
        <taxon>Rhodobacterales</taxon>
        <taxon>Roseobacteraceae</taxon>
        <taxon>Ruegeria</taxon>
    </lineage>
</organism>
<comment type="caution">
    <text evidence="4">The sequence shown here is derived from an EMBL/GenBank/DDBJ whole genome shotgun (WGS) entry which is preliminary data.</text>
</comment>
<dbReference type="EMBL" id="RCCT01000003">
    <property type="protein sequence ID" value="RLK07309.1"/>
    <property type="molecule type" value="Genomic_DNA"/>
</dbReference>
<protein>
    <submittedName>
        <fullName evidence="4">Acyl-CoA reductase-like NAD-dependent aldehyde dehydrogenase</fullName>
    </submittedName>
</protein>
<feature type="domain" description="Aldehyde dehydrogenase" evidence="3">
    <location>
        <begin position="24"/>
        <end position="472"/>
    </location>
</feature>
<dbReference type="Gene3D" id="3.40.309.10">
    <property type="entry name" value="Aldehyde Dehydrogenase, Chain A, domain 2"/>
    <property type="match status" value="1"/>
</dbReference>
<dbReference type="InterPro" id="IPR016162">
    <property type="entry name" value="Ald_DH_N"/>
</dbReference>
<dbReference type="Gene3D" id="3.40.605.10">
    <property type="entry name" value="Aldehyde Dehydrogenase, Chain A, domain 1"/>
    <property type="match status" value="1"/>
</dbReference>
<proteinExistence type="inferred from homology"/>
<dbReference type="OrthoDB" id="9812625at2"/>
<gene>
    <name evidence="4" type="ORF">CLV75_2428</name>
</gene>
<dbReference type="InterPro" id="IPR016163">
    <property type="entry name" value="Ald_DH_C"/>
</dbReference>
<keyword evidence="5" id="KW-1185">Reference proteome</keyword>
<dbReference type="RefSeq" id="WP_010442246.1">
    <property type="nucleotide sequence ID" value="NZ_AEYW01000014.1"/>
</dbReference>
<dbReference type="FunFam" id="3.40.309.10:FF:000009">
    <property type="entry name" value="Aldehyde dehydrogenase A"/>
    <property type="match status" value="1"/>
</dbReference>
<dbReference type="PANTHER" id="PTHR11699">
    <property type="entry name" value="ALDEHYDE DEHYDROGENASE-RELATED"/>
    <property type="match status" value="1"/>
</dbReference>
<evidence type="ECO:0000313" key="5">
    <source>
        <dbReference type="Proteomes" id="UP000271700"/>
    </source>
</evidence>
<dbReference type="InterPro" id="IPR015590">
    <property type="entry name" value="Aldehyde_DH_dom"/>
</dbReference>